<dbReference type="PANTHER" id="PTHR21301">
    <property type="entry name" value="REVERSE TRANSCRIPTASE"/>
    <property type="match status" value="1"/>
</dbReference>
<evidence type="ECO:0008006" key="4">
    <source>
        <dbReference type="Google" id="ProtNLM"/>
    </source>
</evidence>
<dbReference type="PANTHER" id="PTHR21301:SF12">
    <property type="match status" value="1"/>
</dbReference>
<name>A0AAD1TC26_PELCU</name>
<gene>
    <name evidence="2" type="ORF">PECUL_23A048176</name>
</gene>
<proteinExistence type="predicted"/>
<dbReference type="Proteomes" id="UP001295444">
    <property type="component" value="Chromosome 10"/>
</dbReference>
<reference evidence="2" key="1">
    <citation type="submission" date="2022-03" db="EMBL/GenBank/DDBJ databases">
        <authorList>
            <person name="Alioto T."/>
            <person name="Alioto T."/>
            <person name="Gomez Garrido J."/>
        </authorList>
    </citation>
    <scope>NUCLEOTIDE SEQUENCE</scope>
</reference>
<protein>
    <recommendedName>
        <fullName evidence="4">Reverse transcriptase</fullName>
    </recommendedName>
</protein>
<dbReference type="AlphaFoldDB" id="A0AAD1TC26"/>
<evidence type="ECO:0000256" key="1">
    <source>
        <dbReference type="SAM" id="MobiDB-lite"/>
    </source>
</evidence>
<sequence>METLEVNIFKRILSISEVGVLKKGLDFVPSFDGDKLDLNVELYKFFRTLHLKVFFSGDNIQRDAQNNDNSRVPGPVDLSKRKNKSKFTTPATNPMVETFIKLCQLDLSKIKWSQKGHSNLTKEEWSALNTLKRDDSIIVHAADKGGAIVVMDTDKYEEEALAQLSNQTYYRKLSGDPTENFHGKIHTITLQALDGGLINKIFLEFLNISIPQAPFLYLLPKSHNNILNPPGRPIVSGCGSLLQPLAQYVDAFLQILVVRMKSYTWDMTYFLGKLNGLQSSYAGTVLCMMDVCSFIHPFLM</sequence>
<keyword evidence="3" id="KW-1185">Reference proteome</keyword>
<evidence type="ECO:0000313" key="3">
    <source>
        <dbReference type="Proteomes" id="UP001295444"/>
    </source>
</evidence>
<accession>A0AAD1TC26</accession>
<dbReference type="EMBL" id="OW240921">
    <property type="protein sequence ID" value="CAH2320314.1"/>
    <property type="molecule type" value="Genomic_DNA"/>
</dbReference>
<evidence type="ECO:0000313" key="2">
    <source>
        <dbReference type="EMBL" id="CAH2320314.1"/>
    </source>
</evidence>
<organism evidence="2 3">
    <name type="scientific">Pelobates cultripes</name>
    <name type="common">Western spadefoot toad</name>
    <dbReference type="NCBI Taxonomy" id="61616"/>
    <lineage>
        <taxon>Eukaryota</taxon>
        <taxon>Metazoa</taxon>
        <taxon>Chordata</taxon>
        <taxon>Craniata</taxon>
        <taxon>Vertebrata</taxon>
        <taxon>Euteleostomi</taxon>
        <taxon>Amphibia</taxon>
        <taxon>Batrachia</taxon>
        <taxon>Anura</taxon>
        <taxon>Pelobatoidea</taxon>
        <taxon>Pelobatidae</taxon>
        <taxon>Pelobates</taxon>
    </lineage>
</organism>
<feature type="region of interest" description="Disordered" evidence="1">
    <location>
        <begin position="64"/>
        <end position="87"/>
    </location>
</feature>